<dbReference type="GO" id="GO:0032299">
    <property type="term" value="C:ribonuclease H2 complex"/>
    <property type="evidence" value="ECO:0007669"/>
    <property type="project" value="TreeGrafter"/>
</dbReference>
<dbReference type="Gene3D" id="3.30.420.10">
    <property type="entry name" value="Ribonuclease H-like superfamily/Ribonuclease H"/>
    <property type="match status" value="1"/>
</dbReference>
<gene>
    <name evidence="16" type="ORF">AEAE_0956</name>
</gene>
<feature type="domain" description="RNase H type-2" evidence="15">
    <location>
        <begin position="20"/>
        <end position="265"/>
    </location>
</feature>
<dbReference type="Pfam" id="PF01351">
    <property type="entry name" value="RNase_HII"/>
    <property type="match status" value="2"/>
</dbReference>
<dbReference type="GO" id="GO:0005737">
    <property type="term" value="C:cytoplasm"/>
    <property type="evidence" value="ECO:0007669"/>
    <property type="project" value="UniProtKB-SubCell"/>
</dbReference>
<evidence type="ECO:0000256" key="1">
    <source>
        <dbReference type="ARBA" id="ARBA00000077"/>
    </source>
</evidence>
<dbReference type="GO" id="GO:0003723">
    <property type="term" value="F:RNA binding"/>
    <property type="evidence" value="ECO:0007669"/>
    <property type="project" value="UniProtKB-UniRule"/>
</dbReference>
<evidence type="ECO:0000259" key="15">
    <source>
        <dbReference type="PROSITE" id="PS51975"/>
    </source>
</evidence>
<dbReference type="InterPro" id="IPR001352">
    <property type="entry name" value="RNase_HII/HIII"/>
</dbReference>
<dbReference type="GO" id="GO:0046872">
    <property type="term" value="F:metal ion binding"/>
    <property type="evidence" value="ECO:0007669"/>
    <property type="project" value="UniProtKB-KW"/>
</dbReference>
<keyword evidence="17" id="KW-1185">Reference proteome</keyword>
<evidence type="ECO:0000256" key="4">
    <source>
        <dbReference type="ARBA" id="ARBA00004065"/>
    </source>
</evidence>
<evidence type="ECO:0000256" key="14">
    <source>
        <dbReference type="RuleBase" id="RU003515"/>
    </source>
</evidence>
<evidence type="ECO:0000256" key="12">
    <source>
        <dbReference type="ARBA" id="ARBA00023211"/>
    </source>
</evidence>
<evidence type="ECO:0000256" key="3">
    <source>
        <dbReference type="ARBA" id="ARBA00001946"/>
    </source>
</evidence>
<evidence type="ECO:0000256" key="8">
    <source>
        <dbReference type="ARBA" id="ARBA00022722"/>
    </source>
</evidence>
<comment type="subcellular location">
    <subcellularLocation>
        <location evidence="5">Cytoplasm</location>
    </subcellularLocation>
</comment>
<keyword evidence="12" id="KW-0464">Manganese</keyword>
<name>A0A261FBJ2_9BIFI</name>
<comment type="similarity">
    <text evidence="6 14">Belongs to the RNase HII family.</text>
</comment>
<dbReference type="Proteomes" id="UP000228976">
    <property type="component" value="Unassembled WGS sequence"/>
</dbReference>
<dbReference type="CDD" id="cd07182">
    <property type="entry name" value="RNase_HII_bacteria_HII_like"/>
    <property type="match status" value="1"/>
</dbReference>
<dbReference type="GO" id="GO:0004523">
    <property type="term" value="F:RNA-DNA hybrid ribonuclease activity"/>
    <property type="evidence" value="ECO:0007669"/>
    <property type="project" value="UniProtKB-EC"/>
</dbReference>
<keyword evidence="9" id="KW-0479">Metal-binding</keyword>
<sequence>MTQIIPTWETESQLVAQGAGLICGFDEVGRGALAGPVMVGCAAFQASRVGEQLPKHLRDSKMLNEKSREKLYSSLSSWPDLWAVGAASNAEIDAWGISLALGVAALRALAQVEQQAYKAGLSLTSGSIQPSLFDEIISTDNLEPSAVSGAGDAEVPGAAPLRVFGILDGPNDYISKALDSQHAPQIAAIPQMSTQVKGDAHCASVAAASDLAKVTRDRIMEELAQQDKYAAYEWQNNKGYGTKAHREAIKKHGPSDLHRVTWRLV</sequence>
<keyword evidence="10 14" id="KW-0255">Endonuclease</keyword>
<keyword evidence="8 14" id="KW-0540">Nuclease</keyword>
<evidence type="ECO:0000256" key="10">
    <source>
        <dbReference type="ARBA" id="ARBA00022759"/>
    </source>
</evidence>
<accession>A0A261FBJ2</accession>
<dbReference type="EMBL" id="MWWU01000002">
    <property type="protein sequence ID" value="OZG56468.1"/>
    <property type="molecule type" value="Genomic_DNA"/>
</dbReference>
<comment type="caution">
    <text evidence="13">Lacks conserved residue(s) required for the propagation of feature annotation.</text>
</comment>
<comment type="cofactor">
    <cofactor evidence="3">
        <name>Mg(2+)</name>
        <dbReference type="ChEBI" id="CHEBI:18420"/>
    </cofactor>
</comment>
<evidence type="ECO:0000256" key="13">
    <source>
        <dbReference type="PROSITE-ProRule" id="PRU01319"/>
    </source>
</evidence>
<dbReference type="GO" id="GO:0006298">
    <property type="term" value="P:mismatch repair"/>
    <property type="evidence" value="ECO:0007669"/>
    <property type="project" value="TreeGrafter"/>
</dbReference>
<dbReference type="PANTHER" id="PTHR10954">
    <property type="entry name" value="RIBONUCLEASE H2 SUBUNIT A"/>
    <property type="match status" value="1"/>
</dbReference>
<proteinExistence type="inferred from homology"/>
<dbReference type="NCBIfam" id="NF000595">
    <property type="entry name" value="PRK00015.1-3"/>
    <property type="match status" value="1"/>
</dbReference>
<evidence type="ECO:0000313" key="17">
    <source>
        <dbReference type="Proteomes" id="UP000228976"/>
    </source>
</evidence>
<dbReference type="AlphaFoldDB" id="A0A261FBJ2"/>
<evidence type="ECO:0000256" key="6">
    <source>
        <dbReference type="ARBA" id="ARBA00007383"/>
    </source>
</evidence>
<comment type="catalytic activity">
    <reaction evidence="1 14">
        <text>Endonucleolytic cleavage to 5'-phosphomonoester.</text>
        <dbReference type="EC" id="3.1.26.4"/>
    </reaction>
</comment>
<dbReference type="OrthoDB" id="9803420at2"/>
<evidence type="ECO:0000256" key="5">
    <source>
        <dbReference type="ARBA" id="ARBA00004496"/>
    </source>
</evidence>
<keyword evidence="11 14" id="KW-0378">Hydrolase</keyword>
<evidence type="ECO:0000313" key="16">
    <source>
        <dbReference type="EMBL" id="OZG56468.1"/>
    </source>
</evidence>
<dbReference type="InterPro" id="IPR024567">
    <property type="entry name" value="RNase_HII/HIII_dom"/>
</dbReference>
<comment type="caution">
    <text evidence="16">The sequence shown here is derived from an EMBL/GenBank/DDBJ whole genome shotgun (WGS) entry which is preliminary data.</text>
</comment>
<reference evidence="16 17" key="1">
    <citation type="journal article" date="2017" name="BMC Genomics">
        <title>Comparative genomic and phylogenomic analyses of the Bifidobacteriaceae family.</title>
        <authorList>
            <person name="Lugli G.A."/>
            <person name="Milani C."/>
            <person name="Turroni F."/>
            <person name="Duranti S."/>
            <person name="Mancabelli L."/>
            <person name="Mangifesta M."/>
            <person name="Ferrario C."/>
            <person name="Modesto M."/>
            <person name="Mattarelli P."/>
            <person name="Jiri K."/>
            <person name="van Sinderen D."/>
            <person name="Ventura M."/>
        </authorList>
    </citation>
    <scope>NUCLEOTIDE SEQUENCE [LARGE SCALE GENOMIC DNA]</scope>
    <source>
        <strain evidence="16 17">LMG 21773</strain>
    </source>
</reference>
<evidence type="ECO:0000256" key="11">
    <source>
        <dbReference type="ARBA" id="ARBA00022801"/>
    </source>
</evidence>
<evidence type="ECO:0000256" key="2">
    <source>
        <dbReference type="ARBA" id="ARBA00001936"/>
    </source>
</evidence>
<dbReference type="PROSITE" id="PS51975">
    <property type="entry name" value="RNASE_H_2"/>
    <property type="match status" value="1"/>
</dbReference>
<protein>
    <recommendedName>
        <fullName evidence="14">Ribonuclease</fullName>
        <ecNumber evidence="14">3.1.26.4</ecNumber>
    </recommendedName>
</protein>
<organism evidence="16 17">
    <name type="scientific">Aeriscardovia aeriphila</name>
    <dbReference type="NCBI Taxonomy" id="218139"/>
    <lineage>
        <taxon>Bacteria</taxon>
        <taxon>Bacillati</taxon>
        <taxon>Actinomycetota</taxon>
        <taxon>Actinomycetes</taxon>
        <taxon>Bifidobacteriales</taxon>
        <taxon>Bifidobacteriaceae</taxon>
        <taxon>Aeriscardovia</taxon>
    </lineage>
</organism>
<dbReference type="RefSeq" id="WP_094689988.1">
    <property type="nucleotide sequence ID" value="NZ_JACBYZ010000001.1"/>
</dbReference>
<dbReference type="InterPro" id="IPR022898">
    <property type="entry name" value="RNase_HII"/>
</dbReference>
<comment type="cofactor">
    <cofactor evidence="2">
        <name>Mn(2+)</name>
        <dbReference type="ChEBI" id="CHEBI:29035"/>
    </cofactor>
</comment>
<dbReference type="InterPro" id="IPR036397">
    <property type="entry name" value="RNaseH_sf"/>
</dbReference>
<comment type="function">
    <text evidence="4 14">Endonuclease that specifically degrades the RNA of RNA-DNA hybrids.</text>
</comment>
<dbReference type="EC" id="3.1.26.4" evidence="14"/>
<evidence type="ECO:0000256" key="9">
    <source>
        <dbReference type="ARBA" id="ARBA00022723"/>
    </source>
</evidence>
<dbReference type="InterPro" id="IPR012337">
    <property type="entry name" value="RNaseH-like_sf"/>
</dbReference>
<evidence type="ECO:0000256" key="7">
    <source>
        <dbReference type="ARBA" id="ARBA00022490"/>
    </source>
</evidence>
<keyword evidence="7" id="KW-0963">Cytoplasm</keyword>
<dbReference type="SUPFAM" id="SSF53098">
    <property type="entry name" value="Ribonuclease H-like"/>
    <property type="match status" value="1"/>
</dbReference>
<dbReference type="PANTHER" id="PTHR10954:SF18">
    <property type="entry name" value="RIBONUCLEASE HII"/>
    <property type="match status" value="1"/>
</dbReference>
<dbReference type="GO" id="GO:0043137">
    <property type="term" value="P:DNA replication, removal of RNA primer"/>
    <property type="evidence" value="ECO:0007669"/>
    <property type="project" value="TreeGrafter"/>
</dbReference>